<evidence type="ECO:0000256" key="5">
    <source>
        <dbReference type="ARBA" id="ARBA00022670"/>
    </source>
</evidence>
<comment type="similarity">
    <text evidence="3 9">Belongs to the peptidase S8 family.</text>
</comment>
<dbReference type="PATRIC" id="fig|1150625.3.peg.3515"/>
<feature type="active site" description="Charge relay system" evidence="9">
    <location>
        <position position="360"/>
    </location>
</feature>
<dbReference type="GO" id="GO:0005576">
    <property type="term" value="C:extracellular region"/>
    <property type="evidence" value="ECO:0007669"/>
    <property type="project" value="UniProtKB-SubCell"/>
</dbReference>
<keyword evidence="7 9" id="KW-0720">Serine protease</keyword>
<evidence type="ECO:0000256" key="2">
    <source>
        <dbReference type="ARBA" id="ARBA00004613"/>
    </source>
</evidence>
<dbReference type="InterPro" id="IPR023828">
    <property type="entry name" value="Peptidase_S8_Ser-AS"/>
</dbReference>
<protein>
    <submittedName>
        <fullName evidence="13">Uncharacterized protein</fullName>
    </submittedName>
</protein>
<evidence type="ECO:0000256" key="9">
    <source>
        <dbReference type="PROSITE-ProRule" id="PRU01240"/>
    </source>
</evidence>
<dbReference type="Gene3D" id="3.40.50.200">
    <property type="entry name" value="Peptidase S8/S53 domain"/>
    <property type="match status" value="1"/>
</dbReference>
<dbReference type="InterPro" id="IPR000209">
    <property type="entry name" value="Peptidase_S8/S53_dom"/>
</dbReference>
<feature type="active site" description="Charge relay system" evidence="9">
    <location>
        <position position="172"/>
    </location>
</feature>
<keyword evidence="8" id="KW-0106">Calcium</keyword>
<dbReference type="GO" id="GO:0004252">
    <property type="term" value="F:serine-type endopeptidase activity"/>
    <property type="evidence" value="ECO:0007669"/>
    <property type="project" value="UniProtKB-UniRule"/>
</dbReference>
<dbReference type="PROSITE" id="PS00138">
    <property type="entry name" value="SUBTILASE_SER"/>
    <property type="match status" value="1"/>
</dbReference>
<dbReference type="CDD" id="cd07484">
    <property type="entry name" value="Peptidases_S8_Thermitase_like"/>
    <property type="match status" value="1"/>
</dbReference>
<evidence type="ECO:0000313" key="13">
    <source>
        <dbReference type="EMBL" id="KUP04064.1"/>
    </source>
</evidence>
<evidence type="ECO:0000256" key="7">
    <source>
        <dbReference type="ARBA" id="ARBA00022825"/>
    </source>
</evidence>
<dbReference type="Pfam" id="PF22148">
    <property type="entry name" value="Fervidolysin_NPro-like"/>
    <property type="match status" value="1"/>
</dbReference>
<accession>A0A147K441</accession>
<evidence type="ECO:0000256" key="4">
    <source>
        <dbReference type="ARBA" id="ARBA00022525"/>
    </source>
</evidence>
<comment type="caution">
    <text evidence="13">The sequence shown here is derived from an EMBL/GenBank/DDBJ whole genome shotgun (WGS) entry which is preliminary data.</text>
</comment>
<dbReference type="Pfam" id="PF04122">
    <property type="entry name" value="CW_binding_2"/>
    <property type="match status" value="3"/>
</dbReference>
<evidence type="ECO:0000256" key="8">
    <source>
        <dbReference type="ARBA" id="ARBA00022837"/>
    </source>
</evidence>
<dbReference type="PROSITE" id="PS51892">
    <property type="entry name" value="SUBTILASE"/>
    <property type="match status" value="1"/>
</dbReference>
<dbReference type="InterPro" id="IPR022398">
    <property type="entry name" value="Peptidase_S8_His-AS"/>
</dbReference>
<evidence type="ECO:0000259" key="11">
    <source>
        <dbReference type="Pfam" id="PF00082"/>
    </source>
</evidence>
<dbReference type="PRINTS" id="PR00723">
    <property type="entry name" value="SUBTILISIN"/>
</dbReference>
<dbReference type="InterPro" id="IPR036852">
    <property type="entry name" value="Peptidase_S8/S53_dom_sf"/>
</dbReference>
<keyword evidence="6 9" id="KW-0378">Hydrolase</keyword>
<comment type="subcellular location">
    <subcellularLocation>
        <location evidence="2">Secreted</location>
    </subcellularLocation>
</comment>
<dbReference type="EMBL" id="LDYG01000056">
    <property type="protein sequence ID" value="KUP04064.1"/>
    <property type="molecule type" value="Genomic_DNA"/>
</dbReference>
<evidence type="ECO:0000256" key="1">
    <source>
        <dbReference type="ARBA" id="ARBA00001913"/>
    </source>
</evidence>
<evidence type="ECO:0000259" key="12">
    <source>
        <dbReference type="Pfam" id="PF22148"/>
    </source>
</evidence>
<keyword evidence="4" id="KW-0964">Secreted</keyword>
<dbReference type="InterPro" id="IPR015500">
    <property type="entry name" value="Peptidase_S8_subtilisin-rel"/>
</dbReference>
<feature type="active site" description="Charge relay system" evidence="9">
    <location>
        <position position="204"/>
    </location>
</feature>
<dbReference type="PROSITE" id="PS00137">
    <property type="entry name" value="SUBTILASE_HIS"/>
    <property type="match status" value="1"/>
</dbReference>
<feature type="signal peptide" evidence="10">
    <location>
        <begin position="1"/>
        <end position="27"/>
    </location>
</feature>
<dbReference type="InterPro" id="IPR054399">
    <property type="entry name" value="Fervidolysin-like_N_prodom"/>
</dbReference>
<reference evidence="13 14" key="1">
    <citation type="journal article" date="2016" name="Front. Microbiol.">
        <title>Microevolution Analysis of Bacillus coahuilensis Unveils Differences in Phosphorus Acquisition Strategies and Their Regulation.</title>
        <authorList>
            <person name="Gomez-Lunar Z."/>
            <person name="Hernandez-Gonzalez I."/>
            <person name="Rodriguez-Torres M.D."/>
            <person name="Souza V."/>
            <person name="Olmedo-Alvarez G."/>
        </authorList>
    </citation>
    <scope>NUCLEOTIDE SEQUENCE [LARGE SCALE GENOMIC DNA]</scope>
    <source>
        <strain evidence="14">p1.1.43</strain>
    </source>
</reference>
<dbReference type="Gene3D" id="2.60.120.380">
    <property type="match status" value="2"/>
</dbReference>
<dbReference type="InterPro" id="IPR007253">
    <property type="entry name" value="Cell_wall-bd_2"/>
</dbReference>
<gene>
    <name evidence="13" type="ORF">Q75_16730</name>
</gene>
<comment type="cofactor">
    <cofactor evidence="1">
        <name>Ca(2+)</name>
        <dbReference type="ChEBI" id="CHEBI:29108"/>
    </cofactor>
</comment>
<dbReference type="GO" id="GO:0006508">
    <property type="term" value="P:proteolysis"/>
    <property type="evidence" value="ECO:0007669"/>
    <property type="project" value="UniProtKB-KW"/>
</dbReference>
<sequence>MGKMNKVAQSVLPITLLMLLVTPPVVGSAQSSNQANITYKDWTNLLSKEKQQEISFTNIKQEKEQTTKNEYIIKTDKPIASSVHKKAGATVVKSYSKLGFDVIRVTDEKKLEAAIKVYEKTAGVRSISKSVSYEKLAVNDPKVDKQYHVEQLGLLQAQDQASDSEVTVAVIDGGVDLKHKDLKNNIVGAINILDPMKKPVADAHGTHVAGIIAAEKNNGIGGIGVNPSANLLAIDVFNGTPFTSDYHIAEGIIYAVDNGANVINMSLGGGFPSDILDSAIQYAVESGVVVVAAAGNTGSNQKEYPASYDSVISVGATNADEELANFSTYGPSVDVVAPGQDIYSTGYWNKSTYMNMSGTSMASPVVAGVVSLLLADNPDLTPSEIEYILKNTSKDLGESGYDLKYAHGLVDPGEALSFEGDIPVSYELYPEEGLEVAESLTLKDDQGSANGLLTLEESQRFYTVDVKEGEYVQTLLQGDKNVDYKLGIYFFDQDGEWMDMLELDDAREGSKEGYLYQAMTDGTILLEVKDSNKNLGVNGKASFTLDVMVTDELLDEGNSESTPTLVEELPYVLEEPAYLAGEDGDSDFYTFSVSEEQTVKVELDGVPGIDPAIKLWITEDGTEEKFEMLWEDLGYSGEGETLIFDAIPGYTYTAELMSAPYLSEDEEIFEDEFFEIDFGFYGGMSSLLPYTVTIDGKVIPEDADGFPEEYMEEEELLLSGNLSLKEYAKKSISKHDEEDEYMDEEEYEEELYNPFSGALPITLGDDVTDYLQFGGDVDIFSFTATDNVSAKLAVTSKGKINPLVELYAFDEQFGEWAVVQMNIGLYSMSDQIMANLVEGTDYVVAVSDLDWTPSFDSYTVSTEIMGSYEQDEFEPNNLDVHAYDLGEETVSGNLTASGDMDLFYLPPGESGVWGFHTSVTPDPSSKLPLDPVVIVLADINGDKVLDWEEFESQQMYDTGFENESESGSFMRKEEAGQFIVVLNYFGGANVNSTSTYELTTSPIATEDEDENSVVKGNVPSHPLALKKQGQTWSAKGYFNSKSLSDDMDWYVLPTWENTRATLSLKAPGTDATMKVYDSKGKQIASVDDYGKDDHEVRAFTLGKGPYYVSVTTYDGNGSLLPYELNVTSNVTPKNGKERISGNTRYETSLAFAKKIADHSLDTVILASGENYPDALAGGPLAESLNGTVILVNEKTSVLEAASKEAQRLLKSNGKIVILGGTKAVSKEVESHLKKKFTVTRISGSDRTDTSLQIASKVNKAPTELFLTSGSSFADALSVSSYATTKQIPILLNSSKDQLHKDIKEYVKMSKVKTVTIVGGTSVVSDQVKKELQSLGVTVNRIAGKDRIETSIKVAETYYPNATSIAVTNGWKFPDALSGSHFASVTGSPVVLTDGKKLGSQVEAYVKKNKISSYYIYGGTAVMSDTVVK</sequence>
<evidence type="ECO:0000256" key="3">
    <source>
        <dbReference type="ARBA" id="ARBA00011073"/>
    </source>
</evidence>
<dbReference type="Gene3D" id="3.40.50.12090">
    <property type="match status" value="2"/>
</dbReference>
<dbReference type="InterPro" id="IPR034084">
    <property type="entry name" value="Thermitase-like_dom"/>
</dbReference>
<feature type="chain" id="PRO_5038513425" evidence="10">
    <location>
        <begin position="28"/>
        <end position="1428"/>
    </location>
</feature>
<dbReference type="Proteomes" id="UP000074108">
    <property type="component" value="Unassembled WGS sequence"/>
</dbReference>
<proteinExistence type="inferred from homology"/>
<keyword evidence="14" id="KW-1185">Reference proteome</keyword>
<evidence type="ECO:0000256" key="6">
    <source>
        <dbReference type="ARBA" id="ARBA00022801"/>
    </source>
</evidence>
<dbReference type="PANTHER" id="PTHR43806:SF11">
    <property type="entry name" value="CEREVISIN-RELATED"/>
    <property type="match status" value="1"/>
</dbReference>
<keyword evidence="5 9" id="KW-0645">Protease</keyword>
<evidence type="ECO:0000256" key="10">
    <source>
        <dbReference type="SAM" id="SignalP"/>
    </source>
</evidence>
<dbReference type="InterPro" id="IPR050131">
    <property type="entry name" value="Peptidase_S8_subtilisin-like"/>
</dbReference>
<dbReference type="SUPFAM" id="SSF52743">
    <property type="entry name" value="Subtilisin-like"/>
    <property type="match status" value="1"/>
</dbReference>
<dbReference type="OrthoDB" id="9798386at2"/>
<name>A0A147K441_9BACI</name>
<evidence type="ECO:0000313" key="14">
    <source>
        <dbReference type="Proteomes" id="UP000074108"/>
    </source>
</evidence>
<dbReference type="RefSeq" id="WP_059352050.1">
    <property type="nucleotide sequence ID" value="NZ_LDYG01000056.1"/>
</dbReference>
<keyword evidence="10" id="KW-0732">Signal</keyword>
<dbReference type="Pfam" id="PF00082">
    <property type="entry name" value="Peptidase_S8"/>
    <property type="match status" value="1"/>
</dbReference>
<feature type="domain" description="Peptidase S8/S53" evidence="11">
    <location>
        <begin position="164"/>
        <end position="408"/>
    </location>
</feature>
<organism evidence="13 14">
    <name type="scientific">Bacillus coahuilensis p1.1.43</name>
    <dbReference type="NCBI Taxonomy" id="1150625"/>
    <lineage>
        <taxon>Bacteria</taxon>
        <taxon>Bacillati</taxon>
        <taxon>Bacillota</taxon>
        <taxon>Bacilli</taxon>
        <taxon>Bacillales</taxon>
        <taxon>Bacillaceae</taxon>
        <taxon>Bacillus</taxon>
    </lineage>
</organism>
<dbReference type="PANTHER" id="PTHR43806">
    <property type="entry name" value="PEPTIDASE S8"/>
    <property type="match status" value="1"/>
</dbReference>
<feature type="domain" description="Fervidolysin-like N-terminal prodomain" evidence="12">
    <location>
        <begin position="64"/>
        <end position="125"/>
    </location>
</feature>
<dbReference type="STRING" id="1150625.Q75_16730"/>